<evidence type="ECO:0000256" key="3">
    <source>
        <dbReference type="ARBA" id="ARBA00022679"/>
    </source>
</evidence>
<dbReference type="EC" id="2.4.2.31" evidence="9"/>
<evidence type="ECO:0000256" key="7">
    <source>
        <dbReference type="ARBA" id="ARBA00047597"/>
    </source>
</evidence>
<evidence type="ECO:0000256" key="6">
    <source>
        <dbReference type="ARBA" id="ARBA00022803"/>
    </source>
</evidence>
<dbReference type="SMART" id="SM00028">
    <property type="entry name" value="TPR"/>
    <property type="match status" value="6"/>
</dbReference>
<dbReference type="EMBL" id="CAJNOJ010000794">
    <property type="protein sequence ID" value="CAF1523343.1"/>
    <property type="molecule type" value="Genomic_DNA"/>
</dbReference>
<dbReference type="PANTHER" id="PTHR45641">
    <property type="entry name" value="TETRATRICOPEPTIDE REPEAT PROTEIN (AFU_ORTHOLOGUE AFUA_6G03870)"/>
    <property type="match status" value="1"/>
</dbReference>
<dbReference type="GO" id="GO:0106274">
    <property type="term" value="F:NAD+-protein-arginine ADP-ribosyltransferase activity"/>
    <property type="evidence" value="ECO:0007669"/>
    <property type="project" value="UniProtKB-EC"/>
</dbReference>
<keyword evidence="4" id="KW-0548">Nucleotidyltransferase</keyword>
<keyword evidence="12" id="KW-1185">Reference proteome</keyword>
<dbReference type="Gene3D" id="3.90.176.10">
    <property type="entry name" value="Toxin ADP-ribosyltransferase, Chain A, domain 1"/>
    <property type="match status" value="1"/>
</dbReference>
<feature type="repeat" description="TPR" evidence="8">
    <location>
        <begin position="645"/>
        <end position="678"/>
    </location>
</feature>
<evidence type="ECO:0000256" key="8">
    <source>
        <dbReference type="PROSITE-ProRule" id="PRU00339"/>
    </source>
</evidence>
<evidence type="ECO:0000313" key="11">
    <source>
        <dbReference type="EMBL" id="CAF1580408.1"/>
    </source>
</evidence>
<dbReference type="PANTHER" id="PTHR45641:SF19">
    <property type="entry name" value="NEPHROCYSTIN-3"/>
    <property type="match status" value="1"/>
</dbReference>
<evidence type="ECO:0000256" key="4">
    <source>
        <dbReference type="ARBA" id="ARBA00022695"/>
    </source>
</evidence>
<dbReference type="SUPFAM" id="SSF56399">
    <property type="entry name" value="ADP-ribosylation"/>
    <property type="match status" value="1"/>
</dbReference>
<protein>
    <recommendedName>
        <fullName evidence="9">NAD(P)(+)--arginine ADP-ribosyltransferase</fullName>
        <ecNumber evidence="9">2.4.2.31</ecNumber>
    </recommendedName>
    <alternativeName>
        <fullName evidence="9">Mono(ADP-ribosyl)transferase</fullName>
    </alternativeName>
</protein>
<dbReference type="InterPro" id="IPR019734">
    <property type="entry name" value="TPR_rpt"/>
</dbReference>
<dbReference type="Proteomes" id="UP000663852">
    <property type="component" value="Unassembled WGS sequence"/>
</dbReference>
<dbReference type="AlphaFoldDB" id="A0A815Z5C6"/>
<dbReference type="PROSITE" id="PS51996">
    <property type="entry name" value="TR_MART"/>
    <property type="match status" value="1"/>
</dbReference>
<feature type="repeat" description="TPR" evidence="8">
    <location>
        <begin position="561"/>
        <end position="594"/>
    </location>
</feature>
<dbReference type="Gene3D" id="1.25.40.10">
    <property type="entry name" value="Tetratricopeptide repeat domain"/>
    <property type="match status" value="3"/>
</dbReference>
<evidence type="ECO:0000256" key="9">
    <source>
        <dbReference type="RuleBase" id="RU361228"/>
    </source>
</evidence>
<keyword evidence="2 9" id="KW-0328">Glycosyltransferase</keyword>
<evidence type="ECO:0000256" key="2">
    <source>
        <dbReference type="ARBA" id="ARBA00022676"/>
    </source>
</evidence>
<dbReference type="PROSITE" id="PS50005">
    <property type="entry name" value="TPR"/>
    <property type="match status" value="4"/>
</dbReference>
<keyword evidence="6 8" id="KW-0802">TPR repeat</keyword>
<evidence type="ECO:0000256" key="5">
    <source>
        <dbReference type="ARBA" id="ARBA00022737"/>
    </source>
</evidence>
<proteinExistence type="inferred from homology"/>
<dbReference type="InterPro" id="IPR011990">
    <property type="entry name" value="TPR-like_helical_dom_sf"/>
</dbReference>
<dbReference type="GO" id="GO:0016779">
    <property type="term" value="F:nucleotidyltransferase activity"/>
    <property type="evidence" value="ECO:0007669"/>
    <property type="project" value="UniProtKB-KW"/>
</dbReference>
<comment type="similarity">
    <text evidence="1 9">Belongs to the Arg-specific ADP-ribosyltransferase family.</text>
</comment>
<keyword evidence="3 9" id="KW-0808">Transferase</keyword>
<dbReference type="Pfam" id="PF13424">
    <property type="entry name" value="TPR_12"/>
    <property type="match status" value="1"/>
</dbReference>
<feature type="repeat" description="TPR" evidence="8">
    <location>
        <begin position="517"/>
        <end position="550"/>
    </location>
</feature>
<dbReference type="InterPro" id="IPR000768">
    <property type="entry name" value="ART"/>
</dbReference>
<evidence type="ECO:0000313" key="12">
    <source>
        <dbReference type="Proteomes" id="UP000663828"/>
    </source>
</evidence>
<feature type="repeat" description="TPR" evidence="8">
    <location>
        <begin position="433"/>
        <end position="466"/>
    </location>
</feature>
<sequence length="787" mass="91687">MAYSDDITLIWLSTTTNEDHDKYRRMRDHLQQAELNSKIFVDSKECMDYMKTLGRTKILFVTDEPSVDGILCRPDELVNVLCFFVISNDDQCEERLNQKYSTTAVVTIPVQQESLVELVNVYTRLEIEQASFSLFDENQKSTRNFKTEFPSFLWTQLLLEVLTHSVDDRTNAMNEMLDVCKQVYKTNQTQLNAIETFSNTYEPRRNAINWYTKDSFCYRILNEALRTENIDYLYSFRFFISDMCQQLQQERLKSSRSIKLYRGQRMAKSEIDKLKQNIGSFISTNGFLSTSRSIRAATLFLKGGLCKISPIQCVLFEITNDPSVKSVIFADIKHLSQLNSEREVLFTLSSVFQIKEVYFDDKNLNVWVVKMVTASASSLKTRKYIDAVKNEYQHLSTDAMFASLLITMDELGKAELFIKRKLSILAENTLENAAFLVASGNLHLRKSQYKKAEEAFNRAYTIRRDLLPPDDMLIARSLNDLAAVCSSISDLKKAIEYNEQALAIDQKLFRQENILIAKDMIYLGKNYEANNDLAKALFYFDKALKMQKRLLLPVEQHSTIASTLWSIGLVYIKRPDYRLALANFEQALQIYETTLPCGHDQIIKLLSAIVDTYIAKENFRTAFEFCETKLNYFLLQLETDHPSIGKMCKLKGYIAFKRGDYDDALKLFREAVQILQKHQKSEYESILDCLKYLVETAKHKEDHFDAFDYLSLAEKVQMKIYVHEQPQVGELRRQAGLVHMHFKTYRIAEDYFRKALTIFRQNFNEDHDDVKTTLDYLKKVKDIQHRY</sequence>
<keyword evidence="9" id="KW-0521">NADP</keyword>
<keyword evidence="9" id="KW-0520">NAD</keyword>
<gene>
    <name evidence="10" type="ORF">EDS130_LOCUS44031</name>
    <name evidence="11" type="ORF">XAT740_LOCUS45440</name>
</gene>
<evidence type="ECO:0000256" key="1">
    <source>
        <dbReference type="ARBA" id="ARBA00009558"/>
    </source>
</evidence>
<dbReference type="SUPFAM" id="SSF48452">
    <property type="entry name" value="TPR-like"/>
    <property type="match status" value="2"/>
</dbReference>
<comment type="catalytic activity">
    <reaction evidence="7 9">
        <text>L-arginyl-[protein] + NAD(+) = N(omega)-(ADP-D-ribosyl)-L-arginyl-[protein] + nicotinamide + H(+)</text>
        <dbReference type="Rhea" id="RHEA:19149"/>
        <dbReference type="Rhea" id="RHEA-COMP:10532"/>
        <dbReference type="Rhea" id="RHEA-COMP:15087"/>
        <dbReference type="ChEBI" id="CHEBI:15378"/>
        <dbReference type="ChEBI" id="CHEBI:17154"/>
        <dbReference type="ChEBI" id="CHEBI:29965"/>
        <dbReference type="ChEBI" id="CHEBI:57540"/>
        <dbReference type="ChEBI" id="CHEBI:142554"/>
        <dbReference type="EC" id="2.4.2.31"/>
    </reaction>
</comment>
<name>A0A815Z5C6_ADIRI</name>
<dbReference type="EMBL" id="CAJNOR010005933">
    <property type="protein sequence ID" value="CAF1580408.1"/>
    <property type="molecule type" value="Genomic_DNA"/>
</dbReference>
<dbReference type="Pfam" id="PF01129">
    <property type="entry name" value="ART"/>
    <property type="match status" value="1"/>
</dbReference>
<dbReference type="OrthoDB" id="5986190at2759"/>
<dbReference type="Pfam" id="PF13374">
    <property type="entry name" value="TPR_10"/>
    <property type="match status" value="1"/>
</dbReference>
<evidence type="ECO:0000313" key="10">
    <source>
        <dbReference type="EMBL" id="CAF1523343.1"/>
    </source>
</evidence>
<accession>A0A815Z5C6</accession>
<comment type="caution">
    <text evidence="11">The sequence shown here is derived from an EMBL/GenBank/DDBJ whole genome shotgun (WGS) entry which is preliminary data.</text>
</comment>
<organism evidence="11 12">
    <name type="scientific">Adineta ricciae</name>
    <name type="common">Rotifer</name>
    <dbReference type="NCBI Taxonomy" id="249248"/>
    <lineage>
        <taxon>Eukaryota</taxon>
        <taxon>Metazoa</taxon>
        <taxon>Spiralia</taxon>
        <taxon>Gnathifera</taxon>
        <taxon>Rotifera</taxon>
        <taxon>Eurotatoria</taxon>
        <taxon>Bdelloidea</taxon>
        <taxon>Adinetida</taxon>
        <taxon>Adinetidae</taxon>
        <taxon>Adineta</taxon>
    </lineage>
</organism>
<keyword evidence="5" id="KW-0677">Repeat</keyword>
<reference evidence="11" key="1">
    <citation type="submission" date="2021-02" db="EMBL/GenBank/DDBJ databases">
        <authorList>
            <person name="Nowell W R."/>
        </authorList>
    </citation>
    <scope>NUCLEOTIDE SEQUENCE</scope>
</reference>
<dbReference type="Proteomes" id="UP000663828">
    <property type="component" value="Unassembled WGS sequence"/>
</dbReference>